<dbReference type="SUPFAM" id="SSF46934">
    <property type="entry name" value="UBA-like"/>
    <property type="match status" value="1"/>
</dbReference>
<keyword evidence="1" id="KW-0175">Coiled coil</keyword>
<dbReference type="PROSITE" id="PS50030">
    <property type="entry name" value="UBA"/>
    <property type="match status" value="1"/>
</dbReference>
<sequence length="377" mass="43092">MKTTTSQMAVLINLRIKRNDGTSFNIDFDKYGTVLSLKEELFEQTGYNSDEIRLVFGGQVLKDEMSLSYYNIKNDSQIYFVPAKPSKVCSSEKQSKPYKMMNRLMKLLEDLPNTPAEEYSIVVSEIYEIMEHPIIQSFARINPDVKQIFADAKEIIANTERPTSRKTKDFIARSKDMVFDQFDQSPDGLRILQSFLEESEEAYAEALAEEQNKKQLLEMQQQQKLNSRRAAKLNLLCDQSIPSPTLTNVNYHKNISSKPLPNPWTQKKKTKNRSVFQTAALRMSVPSPSLLFKDEPSKSKEDNLQMLTKPSTNSIIPTFEDFTLKSKGVSQREDKFADQVATLKKKGFKDEKTIIQALSEADGNVQLAEQLLKGKHF</sequence>
<dbReference type="SUPFAM" id="SSF54236">
    <property type="entry name" value="Ubiquitin-like"/>
    <property type="match status" value="1"/>
</dbReference>
<evidence type="ECO:0000259" key="3">
    <source>
        <dbReference type="PROSITE" id="PS50053"/>
    </source>
</evidence>
<evidence type="ECO:0000313" key="5">
    <source>
        <dbReference type="Proteomes" id="UP001470230"/>
    </source>
</evidence>
<dbReference type="Proteomes" id="UP001470230">
    <property type="component" value="Unassembled WGS sequence"/>
</dbReference>
<accession>A0ABR2KJ86</accession>
<organism evidence="4 5">
    <name type="scientific">Tritrichomonas musculus</name>
    <dbReference type="NCBI Taxonomy" id="1915356"/>
    <lineage>
        <taxon>Eukaryota</taxon>
        <taxon>Metamonada</taxon>
        <taxon>Parabasalia</taxon>
        <taxon>Tritrichomonadida</taxon>
        <taxon>Tritrichomonadidae</taxon>
        <taxon>Tritrichomonas</taxon>
    </lineage>
</organism>
<keyword evidence="5" id="KW-1185">Reference proteome</keyword>
<dbReference type="SMART" id="SM00213">
    <property type="entry name" value="UBQ"/>
    <property type="match status" value="1"/>
</dbReference>
<dbReference type="Gene3D" id="3.10.20.90">
    <property type="entry name" value="Phosphatidylinositol 3-kinase Catalytic Subunit, Chain A, domain 1"/>
    <property type="match status" value="1"/>
</dbReference>
<dbReference type="InterPro" id="IPR000626">
    <property type="entry name" value="Ubiquitin-like_dom"/>
</dbReference>
<dbReference type="Gene3D" id="1.10.8.10">
    <property type="entry name" value="DNA helicase RuvA subunit, C-terminal domain"/>
    <property type="match status" value="1"/>
</dbReference>
<feature type="domain" description="UBA" evidence="2">
    <location>
        <begin position="331"/>
        <end position="375"/>
    </location>
</feature>
<gene>
    <name evidence="4" type="ORF">M9Y10_035253</name>
</gene>
<protein>
    <recommendedName>
        <fullName evidence="6">Ubiquitin family protein</fullName>
    </recommendedName>
</protein>
<evidence type="ECO:0000259" key="2">
    <source>
        <dbReference type="PROSITE" id="PS50030"/>
    </source>
</evidence>
<feature type="coiled-coil region" evidence="1">
    <location>
        <begin position="196"/>
        <end position="223"/>
    </location>
</feature>
<dbReference type="Pfam" id="PF00240">
    <property type="entry name" value="ubiquitin"/>
    <property type="match status" value="1"/>
</dbReference>
<dbReference type="InterPro" id="IPR029071">
    <property type="entry name" value="Ubiquitin-like_domsf"/>
</dbReference>
<comment type="caution">
    <text evidence="4">The sequence shown here is derived from an EMBL/GenBank/DDBJ whole genome shotgun (WGS) entry which is preliminary data.</text>
</comment>
<dbReference type="PROSITE" id="PS50053">
    <property type="entry name" value="UBIQUITIN_2"/>
    <property type="match status" value="1"/>
</dbReference>
<dbReference type="InterPro" id="IPR015496">
    <property type="entry name" value="Ubiquilin"/>
</dbReference>
<dbReference type="PANTHER" id="PTHR10677:SF3">
    <property type="entry name" value="FI07626P-RELATED"/>
    <property type="match status" value="1"/>
</dbReference>
<name>A0ABR2KJ86_9EUKA</name>
<dbReference type="InterPro" id="IPR009060">
    <property type="entry name" value="UBA-like_sf"/>
</dbReference>
<evidence type="ECO:0000256" key="1">
    <source>
        <dbReference type="SAM" id="Coils"/>
    </source>
</evidence>
<dbReference type="PANTHER" id="PTHR10677">
    <property type="entry name" value="UBIQUILIN"/>
    <property type="match status" value="1"/>
</dbReference>
<feature type="domain" description="Ubiquitin-like" evidence="3">
    <location>
        <begin position="12"/>
        <end position="81"/>
    </location>
</feature>
<evidence type="ECO:0008006" key="6">
    <source>
        <dbReference type="Google" id="ProtNLM"/>
    </source>
</evidence>
<dbReference type="CDD" id="cd17039">
    <property type="entry name" value="Ubl_ubiquitin_like"/>
    <property type="match status" value="1"/>
</dbReference>
<dbReference type="InterPro" id="IPR015940">
    <property type="entry name" value="UBA"/>
</dbReference>
<reference evidence="4 5" key="1">
    <citation type="submission" date="2024-04" db="EMBL/GenBank/DDBJ databases">
        <title>Tritrichomonas musculus Genome.</title>
        <authorList>
            <person name="Alves-Ferreira E."/>
            <person name="Grigg M."/>
            <person name="Lorenzi H."/>
            <person name="Galac M."/>
        </authorList>
    </citation>
    <scope>NUCLEOTIDE SEQUENCE [LARGE SCALE GENOMIC DNA]</scope>
    <source>
        <strain evidence="4 5">EAF2021</strain>
    </source>
</reference>
<proteinExistence type="predicted"/>
<dbReference type="EMBL" id="JAPFFF010000005">
    <property type="protein sequence ID" value="KAK8890477.1"/>
    <property type="molecule type" value="Genomic_DNA"/>
</dbReference>
<evidence type="ECO:0000313" key="4">
    <source>
        <dbReference type="EMBL" id="KAK8890477.1"/>
    </source>
</evidence>